<gene>
    <name evidence="2" type="ORF">Q4I31_002169</name>
</gene>
<dbReference type="EMBL" id="JBAMZK010000015">
    <property type="protein sequence ID" value="KAL0509712.1"/>
    <property type="molecule type" value="Genomic_DNA"/>
</dbReference>
<evidence type="ECO:0000256" key="1">
    <source>
        <dbReference type="SAM" id="MobiDB-lite"/>
    </source>
</evidence>
<protein>
    <submittedName>
        <fullName evidence="2">Uncharacterized protein</fullName>
    </submittedName>
</protein>
<dbReference type="Proteomes" id="UP001500131">
    <property type="component" value="Unassembled WGS sequence"/>
</dbReference>
<dbReference type="AlphaFoldDB" id="A0AAW3AQB4"/>
<feature type="compositionally biased region" description="Polar residues" evidence="1">
    <location>
        <begin position="41"/>
        <end position="50"/>
    </location>
</feature>
<keyword evidence="3" id="KW-1185">Reference proteome</keyword>
<sequence length="379" mass="39928">MGLHENAPLWGPVLPHLCGGSSTSAPGKACRESSRVALAGTPQQEQNATRSSQQFPHPPSQQSHGRHSSHATLTRSPLLAATPPPKQKGSSPKPTMSITEEEAAEMPFTRGGHLGLSATHNGGGGAIPFEGLTTMAPADSARGHVERHSPPTPPIWQFGAAAESAVACAADAVAPSPEHTLSLLVGWKPKQNARAQVRTSEPVAGFSLHHTGHAEPTCVLLSSCTRTPHATPSPASGKSHGCGRPACGVVGMWLSQLPLPWRLPFLSNSSLFGVVWECVLSMRIRTHLLLLPSPLKFFMVGPASALMIVSGVPLPKGRKGRGGVATISLGFIFCCHYSHFSLFWGGHTPPVECLSHTPPSSPSALWALSLPAWWRATMS</sequence>
<evidence type="ECO:0000313" key="2">
    <source>
        <dbReference type="EMBL" id="KAL0509712.1"/>
    </source>
</evidence>
<proteinExistence type="predicted"/>
<name>A0AAW3AQB4_9TRYP</name>
<feature type="region of interest" description="Disordered" evidence="1">
    <location>
        <begin position="22"/>
        <end position="97"/>
    </location>
</feature>
<evidence type="ECO:0000313" key="3">
    <source>
        <dbReference type="Proteomes" id="UP001500131"/>
    </source>
</evidence>
<reference evidence="2 3" key="1">
    <citation type="submission" date="2024-02" db="EMBL/GenBank/DDBJ databases">
        <title>FIRST GENOME SEQUENCES OF Leishmania (Viannia) shawi, Leishmania (Viannia) lindenbergi AND Leishmania (Viannia) utingensis.</title>
        <authorList>
            <person name="Resadore F."/>
            <person name="Custodio M.G.F."/>
            <person name="Boite M.C."/>
            <person name="Cupolillo E."/>
            <person name="Ferreira G.E.M."/>
        </authorList>
    </citation>
    <scope>NUCLEOTIDE SEQUENCE [LARGE SCALE GENOMIC DNA]</scope>
    <source>
        <strain evidence="2 3">MHOM/BR/1966/M15733</strain>
    </source>
</reference>
<feature type="compositionally biased region" description="Low complexity" evidence="1">
    <location>
        <begin position="51"/>
        <end position="63"/>
    </location>
</feature>
<comment type="caution">
    <text evidence="2">The sequence shown here is derived from an EMBL/GenBank/DDBJ whole genome shotgun (WGS) entry which is preliminary data.</text>
</comment>
<accession>A0AAW3AQB4</accession>
<organism evidence="2 3">
    <name type="scientific">Leishmania lindenbergi</name>
    <dbReference type="NCBI Taxonomy" id="651832"/>
    <lineage>
        <taxon>Eukaryota</taxon>
        <taxon>Discoba</taxon>
        <taxon>Euglenozoa</taxon>
        <taxon>Kinetoplastea</taxon>
        <taxon>Metakinetoplastina</taxon>
        <taxon>Trypanosomatida</taxon>
        <taxon>Trypanosomatidae</taxon>
        <taxon>Leishmaniinae</taxon>
        <taxon>Leishmania</taxon>
    </lineage>
</organism>